<keyword evidence="7" id="KW-0829">Tyrosine-protein kinase</keyword>
<dbReference type="EC" id="2.7.10.2" evidence="2"/>
<dbReference type="InterPro" id="IPR027417">
    <property type="entry name" value="P-loop_NTPase"/>
</dbReference>
<evidence type="ECO:0000256" key="4">
    <source>
        <dbReference type="ARBA" id="ARBA00022741"/>
    </source>
</evidence>
<dbReference type="PANTHER" id="PTHR32309:SF13">
    <property type="entry name" value="FERRIC ENTEROBACTIN TRANSPORT PROTEIN FEPE"/>
    <property type="match status" value="1"/>
</dbReference>
<evidence type="ECO:0000313" key="12">
    <source>
        <dbReference type="Proteomes" id="UP000831485"/>
    </source>
</evidence>
<comment type="similarity">
    <text evidence="1">Belongs to the CpsD/CapB family.</text>
</comment>
<evidence type="ECO:0000259" key="10">
    <source>
        <dbReference type="Pfam" id="PF13614"/>
    </source>
</evidence>
<keyword evidence="3" id="KW-0808">Transferase</keyword>
<name>A0ABY4LIT9_9BACT</name>
<sequence>MSRIEMAMEKAARLRQEGEGEPARQAPRTTDAQAVPPQVPAAQALTPKNPFLVTIHEPHSQAAEEYRKLKSVLVNLTDGDPFKNAIMVTSSVPGEGKSLTALNLAVSLAQGLDHTVLLVEADLRRPSLHRYLGFEPRAGLADVLKGEAAIEDTIIQTGIGKLAVIGSGSPVENPVELFTSQKMRAIVDELKSRYPDRYLIFDTSPVLPFAESRALTSVVDGVVFVVMERLASQAQIKEAYDHLKGAVLGVVYNAAQSALKDQRYSYARYYEAQAPS</sequence>
<keyword evidence="4" id="KW-0547">Nucleotide-binding</keyword>
<feature type="domain" description="AAA" evidence="10">
    <location>
        <begin position="86"/>
        <end position="231"/>
    </location>
</feature>
<dbReference type="InterPro" id="IPR050445">
    <property type="entry name" value="Bact_polysacc_biosynth/exp"/>
</dbReference>
<evidence type="ECO:0000256" key="5">
    <source>
        <dbReference type="ARBA" id="ARBA00022777"/>
    </source>
</evidence>
<dbReference type="Proteomes" id="UP000831485">
    <property type="component" value="Chromosome"/>
</dbReference>
<feature type="region of interest" description="Disordered" evidence="9">
    <location>
        <begin position="1"/>
        <end position="36"/>
    </location>
</feature>
<dbReference type="NCBIfam" id="TIGR01007">
    <property type="entry name" value="eps_fam"/>
    <property type="match status" value="1"/>
</dbReference>
<dbReference type="CDD" id="cd05387">
    <property type="entry name" value="BY-kinase"/>
    <property type="match status" value="1"/>
</dbReference>
<dbReference type="RefSeq" id="WP_183346548.1">
    <property type="nucleotide sequence ID" value="NZ_BLXY01000002.1"/>
</dbReference>
<evidence type="ECO:0000256" key="3">
    <source>
        <dbReference type="ARBA" id="ARBA00022679"/>
    </source>
</evidence>
<comment type="catalytic activity">
    <reaction evidence="8">
        <text>L-tyrosyl-[protein] + ATP = O-phospho-L-tyrosyl-[protein] + ADP + H(+)</text>
        <dbReference type="Rhea" id="RHEA:10596"/>
        <dbReference type="Rhea" id="RHEA-COMP:10136"/>
        <dbReference type="Rhea" id="RHEA-COMP:20101"/>
        <dbReference type="ChEBI" id="CHEBI:15378"/>
        <dbReference type="ChEBI" id="CHEBI:30616"/>
        <dbReference type="ChEBI" id="CHEBI:46858"/>
        <dbReference type="ChEBI" id="CHEBI:61978"/>
        <dbReference type="ChEBI" id="CHEBI:456216"/>
        <dbReference type="EC" id="2.7.10.2"/>
    </reaction>
</comment>
<evidence type="ECO:0000313" key="11">
    <source>
        <dbReference type="EMBL" id="UPU37754.1"/>
    </source>
</evidence>
<gene>
    <name evidence="11" type="ORF">M1B72_08615</name>
</gene>
<keyword evidence="6" id="KW-0067">ATP-binding</keyword>
<dbReference type="Pfam" id="PF13614">
    <property type="entry name" value="AAA_31"/>
    <property type="match status" value="1"/>
</dbReference>
<dbReference type="InterPro" id="IPR005702">
    <property type="entry name" value="Wzc-like_C"/>
</dbReference>
<evidence type="ECO:0000256" key="1">
    <source>
        <dbReference type="ARBA" id="ARBA00007316"/>
    </source>
</evidence>
<evidence type="ECO:0000256" key="6">
    <source>
        <dbReference type="ARBA" id="ARBA00022840"/>
    </source>
</evidence>
<keyword evidence="12" id="KW-1185">Reference proteome</keyword>
<proteinExistence type="inferred from homology"/>
<reference evidence="11" key="1">
    <citation type="submission" date="2022-04" db="EMBL/GenBank/DDBJ databases">
        <authorList>
            <person name="Liu G."/>
        </authorList>
    </citation>
    <scope>NUCLEOTIDE SEQUENCE</scope>
    <source>
        <strain evidence="11">RG22</strain>
    </source>
</reference>
<evidence type="ECO:0000256" key="7">
    <source>
        <dbReference type="ARBA" id="ARBA00023137"/>
    </source>
</evidence>
<accession>A0ABY4LIT9</accession>
<evidence type="ECO:0000256" key="8">
    <source>
        <dbReference type="ARBA" id="ARBA00051245"/>
    </source>
</evidence>
<dbReference type="SUPFAM" id="SSF52540">
    <property type="entry name" value="P-loop containing nucleoside triphosphate hydrolases"/>
    <property type="match status" value="1"/>
</dbReference>
<protein>
    <recommendedName>
        <fullName evidence="2">non-specific protein-tyrosine kinase</fullName>
        <ecNumber evidence="2">2.7.10.2</ecNumber>
    </recommendedName>
</protein>
<dbReference type="PANTHER" id="PTHR32309">
    <property type="entry name" value="TYROSINE-PROTEIN KINASE"/>
    <property type="match status" value="1"/>
</dbReference>
<dbReference type="NCBIfam" id="TIGR03018">
    <property type="entry name" value="pepcterm_TyrKin"/>
    <property type="match status" value="1"/>
</dbReference>
<feature type="compositionally biased region" description="Basic and acidic residues" evidence="9">
    <location>
        <begin position="1"/>
        <end position="22"/>
    </location>
</feature>
<organism evidence="11 12">
    <name type="scientific">Geomonas paludis</name>
    <dbReference type="NCBI Taxonomy" id="2740185"/>
    <lineage>
        <taxon>Bacteria</taxon>
        <taxon>Pseudomonadati</taxon>
        <taxon>Thermodesulfobacteriota</taxon>
        <taxon>Desulfuromonadia</taxon>
        <taxon>Geobacterales</taxon>
        <taxon>Geobacteraceae</taxon>
        <taxon>Geomonas</taxon>
    </lineage>
</organism>
<dbReference type="EMBL" id="CP096574">
    <property type="protein sequence ID" value="UPU37754.1"/>
    <property type="molecule type" value="Genomic_DNA"/>
</dbReference>
<dbReference type="Gene3D" id="3.40.50.300">
    <property type="entry name" value="P-loop containing nucleotide triphosphate hydrolases"/>
    <property type="match status" value="1"/>
</dbReference>
<evidence type="ECO:0000256" key="2">
    <source>
        <dbReference type="ARBA" id="ARBA00011903"/>
    </source>
</evidence>
<keyword evidence="5" id="KW-0418">Kinase</keyword>
<evidence type="ECO:0000256" key="9">
    <source>
        <dbReference type="SAM" id="MobiDB-lite"/>
    </source>
</evidence>
<dbReference type="InterPro" id="IPR025669">
    <property type="entry name" value="AAA_dom"/>
</dbReference>